<feature type="compositionally biased region" description="Polar residues" evidence="1">
    <location>
        <begin position="216"/>
        <end position="227"/>
    </location>
</feature>
<feature type="region of interest" description="Disordered" evidence="1">
    <location>
        <begin position="1"/>
        <end position="57"/>
    </location>
</feature>
<feature type="region of interest" description="Disordered" evidence="1">
    <location>
        <begin position="180"/>
        <end position="313"/>
    </location>
</feature>
<dbReference type="InterPro" id="IPR001372">
    <property type="entry name" value="Dynein_light_chain_typ-1/2"/>
</dbReference>
<dbReference type="SUPFAM" id="SSF54648">
    <property type="entry name" value="DLC"/>
    <property type="match status" value="1"/>
</dbReference>
<dbReference type="GO" id="GO:0007017">
    <property type="term" value="P:microtubule-based process"/>
    <property type="evidence" value="ECO:0007669"/>
    <property type="project" value="InterPro"/>
</dbReference>
<gene>
    <name evidence="2" type="primary">DNAL4</name>
    <name evidence="2" type="ORF">AK812_SmicGene24984</name>
</gene>
<feature type="compositionally biased region" description="Basic and acidic residues" evidence="1">
    <location>
        <begin position="292"/>
        <end position="301"/>
    </location>
</feature>
<evidence type="ECO:0000313" key="2">
    <source>
        <dbReference type="EMBL" id="OLP93146.1"/>
    </source>
</evidence>
<dbReference type="OrthoDB" id="6506078at2759"/>
<dbReference type="SMART" id="SM01375">
    <property type="entry name" value="Dynein_light"/>
    <property type="match status" value="1"/>
</dbReference>
<dbReference type="Pfam" id="PF01221">
    <property type="entry name" value="Dynein_light"/>
    <property type="match status" value="1"/>
</dbReference>
<dbReference type="Gene3D" id="3.30.740.10">
    <property type="entry name" value="Protein Inhibitor Of Neuronal Nitric Oxide Synthase"/>
    <property type="match status" value="1"/>
</dbReference>
<keyword evidence="3" id="KW-1185">Reference proteome</keyword>
<dbReference type="EMBL" id="LSRX01000594">
    <property type="protein sequence ID" value="OLP93146.1"/>
    <property type="molecule type" value="Genomic_DNA"/>
</dbReference>
<name>A0A1Q9DD44_SYMMI</name>
<accession>A0A1Q9DD44</accession>
<feature type="compositionally biased region" description="Basic and acidic residues" evidence="1">
    <location>
        <begin position="193"/>
        <end position="202"/>
    </location>
</feature>
<dbReference type="CDD" id="cd21453">
    <property type="entry name" value="DLC-like_DNAL4"/>
    <property type="match status" value="1"/>
</dbReference>
<dbReference type="AlphaFoldDB" id="A0A1Q9DD44"/>
<evidence type="ECO:0000256" key="1">
    <source>
        <dbReference type="SAM" id="MobiDB-lite"/>
    </source>
</evidence>
<comment type="caution">
    <text evidence="2">The sequence shown here is derived from an EMBL/GenBank/DDBJ whole genome shotgun (WGS) entry which is preliminary data.</text>
</comment>
<dbReference type="Proteomes" id="UP000186817">
    <property type="component" value="Unassembled WGS sequence"/>
</dbReference>
<protein>
    <submittedName>
        <fullName evidence="2">Dynein light chain 4, axonemal</fullName>
    </submittedName>
</protein>
<dbReference type="PANTHER" id="PTHR11886">
    <property type="entry name" value="DYNEIN LIGHT CHAIN"/>
    <property type="match status" value="1"/>
</dbReference>
<sequence length="339" mass="36507">MAPTASDASEWAEKRRAKVEAAKAKKAEREQGEVTSDHTFKPKTRFPPDSKATVKHTDMPNDMKTEVVDIIAGSIDKFTLPTGVNFEGATRAIKDALDKSYGFNWHCAMGKGFCFDVTAQNGTLMHCYYQGELAILVYKSGKLRASLSGSGKVTPVAKSDLTSPVLRRRPGDAVALAMPEMPEASSSLQAPTSERRLTDSTPEKMLPAPPKAQPDRSGQSARLTSLTRRSEGDPRPAPPPKSSGARAKKAPARPKAEGVARAFAKSSSSSSKPLAGSSRTSQQGSRAVASHSKAEVRDLTPRSDVPSWPQTPGARLDRWTVVESDSFHGFFLLLSPFLL</sequence>
<dbReference type="InterPro" id="IPR037177">
    <property type="entry name" value="DLC_sf"/>
</dbReference>
<organism evidence="2 3">
    <name type="scientific">Symbiodinium microadriaticum</name>
    <name type="common">Dinoflagellate</name>
    <name type="synonym">Zooxanthella microadriatica</name>
    <dbReference type="NCBI Taxonomy" id="2951"/>
    <lineage>
        <taxon>Eukaryota</taxon>
        <taxon>Sar</taxon>
        <taxon>Alveolata</taxon>
        <taxon>Dinophyceae</taxon>
        <taxon>Suessiales</taxon>
        <taxon>Symbiodiniaceae</taxon>
        <taxon>Symbiodinium</taxon>
    </lineage>
</organism>
<reference evidence="2 3" key="1">
    <citation type="submission" date="2016-02" db="EMBL/GenBank/DDBJ databases">
        <title>Genome analysis of coral dinoflagellate symbionts highlights evolutionary adaptations to a symbiotic lifestyle.</title>
        <authorList>
            <person name="Aranda M."/>
            <person name="Li Y."/>
            <person name="Liew Y.J."/>
            <person name="Baumgarten S."/>
            <person name="Simakov O."/>
            <person name="Wilson M."/>
            <person name="Piel J."/>
            <person name="Ashoor H."/>
            <person name="Bougouffa S."/>
            <person name="Bajic V.B."/>
            <person name="Ryu T."/>
            <person name="Ravasi T."/>
            <person name="Bayer T."/>
            <person name="Micklem G."/>
            <person name="Kim H."/>
            <person name="Bhak J."/>
            <person name="Lajeunesse T.C."/>
            <person name="Voolstra C.R."/>
        </authorList>
    </citation>
    <scope>NUCLEOTIDE SEQUENCE [LARGE SCALE GENOMIC DNA]</scope>
    <source>
        <strain evidence="2 3">CCMP2467</strain>
    </source>
</reference>
<dbReference type="GO" id="GO:0030286">
    <property type="term" value="C:dynein complex"/>
    <property type="evidence" value="ECO:0007669"/>
    <property type="project" value="InterPro"/>
</dbReference>
<feature type="compositionally biased region" description="Basic and acidic residues" evidence="1">
    <location>
        <begin position="11"/>
        <end position="40"/>
    </location>
</feature>
<dbReference type="PANTHER" id="PTHR11886:SF2">
    <property type="entry name" value="DYNEIN AXONEMAL LIGHT CHAIN 4"/>
    <property type="match status" value="1"/>
</dbReference>
<evidence type="ECO:0000313" key="3">
    <source>
        <dbReference type="Proteomes" id="UP000186817"/>
    </source>
</evidence>
<proteinExistence type="predicted"/>